<reference evidence="1" key="1">
    <citation type="submission" date="2017-04" db="EMBL/GenBank/DDBJ databases">
        <title>Unveiling RNA virosphere associated with marine microorganisms.</title>
        <authorList>
            <person name="Urayama S."/>
            <person name="Takaki Y."/>
            <person name="Nishi S."/>
            <person name="Yoshida Y."/>
            <person name="Deguchi S."/>
            <person name="Takai K."/>
            <person name="Nunoura T."/>
        </authorList>
    </citation>
    <scope>NUCLEOTIDE SEQUENCE</scope>
</reference>
<evidence type="ECO:0000313" key="1">
    <source>
        <dbReference type="EMBL" id="GBH22655.1"/>
    </source>
</evidence>
<proteinExistence type="predicted"/>
<dbReference type="EMBL" id="BDQD01000085">
    <property type="protein sequence ID" value="GBH22655.1"/>
    <property type="molecule type" value="Genomic_RNA"/>
</dbReference>
<name>A0A2V0RJK6_9ZZZZ</name>
<sequence length="106" mass="11572">MFKQVMMLGQAKKFLGSLTEAQTKQVSMLAKTAVTSKVVDPAKKPILASVLDALTQEGPLADNVDSWMTNPTTLEAFERQKQIKMDGNDMPKTFVCPHCSAPTDLS</sequence>
<organism evidence="1">
    <name type="scientific">viral metagenome</name>
    <dbReference type="NCBI Taxonomy" id="1070528"/>
    <lineage>
        <taxon>unclassified sequences</taxon>
        <taxon>metagenomes</taxon>
        <taxon>organismal metagenomes</taxon>
    </lineage>
</organism>
<comment type="caution">
    <text evidence="1">The sequence shown here is derived from an EMBL/GenBank/DDBJ whole genome shotgun (WGS) entry which is preliminary data.</text>
</comment>
<accession>A0A2V0RJK6</accession>
<dbReference type="AlphaFoldDB" id="A0A2V0RJK6"/>
<protein>
    <submittedName>
        <fullName evidence="1">Uncharacterized protein</fullName>
    </submittedName>
</protein>